<keyword evidence="7" id="KW-0479">Metal-binding</keyword>
<feature type="domain" description="Isopropylmalate dehydrogenase-like" evidence="16">
    <location>
        <begin position="1"/>
        <end position="228"/>
    </location>
</feature>
<dbReference type="Pfam" id="PF00180">
    <property type="entry name" value="Iso_dh"/>
    <property type="match status" value="1"/>
</dbReference>
<evidence type="ECO:0000256" key="4">
    <source>
        <dbReference type="ARBA" id="ARBA00013013"/>
    </source>
</evidence>
<keyword evidence="18" id="KW-1185">Reference proteome</keyword>
<evidence type="ECO:0000256" key="6">
    <source>
        <dbReference type="ARBA" id="ARBA00022532"/>
    </source>
</evidence>
<comment type="subunit">
    <text evidence="3">Homodimer.</text>
</comment>
<dbReference type="PROSITE" id="PS00470">
    <property type="entry name" value="IDH_IMDH"/>
    <property type="match status" value="1"/>
</dbReference>
<evidence type="ECO:0000256" key="9">
    <source>
        <dbReference type="ARBA" id="ARBA00022857"/>
    </source>
</evidence>
<reference evidence="17 18" key="1">
    <citation type="journal article" date="2009" name="PLoS Genet.">
        <title>The complete genome and proteome of Laribacter hongkongensis reveal potential mechanisms for adaptations to different temperatures and habitats.</title>
        <authorList>
            <person name="Woo P.C."/>
            <person name="Lau S.K."/>
            <person name="Tse H."/>
            <person name="Teng J.L."/>
            <person name="Curreem S.O."/>
            <person name="Tsang A.K."/>
            <person name="Fan R.Y."/>
            <person name="Wong G.K."/>
            <person name="Huang Y."/>
            <person name="Loman N.J."/>
            <person name="Snyder L.A."/>
            <person name="Cai J.J."/>
            <person name="Huang J.D."/>
            <person name="Mak W."/>
            <person name="Pallen M.J."/>
            <person name="Lok S."/>
            <person name="Yuen K.Y."/>
        </authorList>
    </citation>
    <scope>NUCLEOTIDE SEQUENCE [LARGE SCALE GENOMIC DNA]</scope>
    <source>
        <strain evidence="17 18">HLHK9</strain>
    </source>
</reference>
<dbReference type="Proteomes" id="UP000002010">
    <property type="component" value="Chromosome"/>
</dbReference>
<evidence type="ECO:0000256" key="7">
    <source>
        <dbReference type="ARBA" id="ARBA00022723"/>
    </source>
</evidence>
<dbReference type="InterPro" id="IPR004439">
    <property type="entry name" value="Isocitrate_DH_NADP_dimer_prok"/>
</dbReference>
<comment type="cofactor">
    <cofactor evidence="1">
        <name>Mn(2+)</name>
        <dbReference type="ChEBI" id="CHEBI:29035"/>
    </cofactor>
</comment>
<evidence type="ECO:0000256" key="1">
    <source>
        <dbReference type="ARBA" id="ARBA00001936"/>
    </source>
</evidence>
<dbReference type="SMART" id="SM01329">
    <property type="entry name" value="Iso_dh"/>
    <property type="match status" value="1"/>
</dbReference>
<dbReference type="GO" id="GO:0006097">
    <property type="term" value="P:glyoxylate cycle"/>
    <property type="evidence" value="ECO:0007669"/>
    <property type="project" value="UniProtKB-KW"/>
</dbReference>
<evidence type="ECO:0000256" key="14">
    <source>
        <dbReference type="PIRSR" id="PIRSR604439-3"/>
    </source>
</evidence>
<dbReference type="GO" id="GO:0006099">
    <property type="term" value="P:tricarboxylic acid cycle"/>
    <property type="evidence" value="ECO:0007669"/>
    <property type="project" value="UniProtKB-KW"/>
</dbReference>
<dbReference type="KEGG" id="lhk:LHK_00368"/>
<gene>
    <name evidence="17" type="primary">icd1</name>
    <name evidence="17" type="ordered locus">LHK_00368</name>
</gene>
<evidence type="ECO:0000256" key="5">
    <source>
        <dbReference type="ARBA" id="ARBA00022435"/>
    </source>
</evidence>
<evidence type="ECO:0000313" key="18">
    <source>
        <dbReference type="Proteomes" id="UP000002010"/>
    </source>
</evidence>
<dbReference type="PANTHER" id="PTHR43504">
    <property type="entry name" value="ISOCITRATE DEHYDROGENASE [NADP]"/>
    <property type="match status" value="1"/>
</dbReference>
<organism evidence="17 18">
    <name type="scientific">Laribacter hongkongensis (strain HLHK9)</name>
    <dbReference type="NCBI Taxonomy" id="557598"/>
    <lineage>
        <taxon>Bacteria</taxon>
        <taxon>Pseudomonadati</taxon>
        <taxon>Pseudomonadota</taxon>
        <taxon>Betaproteobacteria</taxon>
        <taxon>Neisseriales</taxon>
        <taxon>Aquaspirillaceae</taxon>
        <taxon>Laribacter</taxon>
    </lineage>
</organism>
<evidence type="ECO:0000256" key="13">
    <source>
        <dbReference type="PIRSR" id="PIRSR604439-2"/>
    </source>
</evidence>
<feature type="binding site" evidence="14">
    <location>
        <position position="123"/>
    </location>
    <ligand>
        <name>Mg(2+)</name>
        <dbReference type="ChEBI" id="CHEBI:18420"/>
    </ligand>
</feature>
<evidence type="ECO:0000256" key="3">
    <source>
        <dbReference type="ARBA" id="ARBA00011738"/>
    </source>
</evidence>
<dbReference type="Gene3D" id="3.40.718.10">
    <property type="entry name" value="Isopropylmalate Dehydrogenase"/>
    <property type="match status" value="1"/>
</dbReference>
<feature type="site" description="Critical for catalysis" evidence="15">
    <location>
        <position position="46"/>
    </location>
</feature>
<evidence type="ECO:0000256" key="2">
    <source>
        <dbReference type="ARBA" id="ARBA00007769"/>
    </source>
</evidence>
<comment type="similarity">
    <text evidence="2">Belongs to the isocitrate and isopropylmalate dehydrogenases family.</text>
</comment>
<evidence type="ECO:0000313" key="17">
    <source>
        <dbReference type="EMBL" id="ACO73363.1"/>
    </source>
</evidence>
<name>C1DBG6_LARHH</name>
<dbReference type="GO" id="GO:0004450">
    <property type="term" value="F:isocitrate dehydrogenase (NADP+) activity"/>
    <property type="evidence" value="ECO:0007669"/>
    <property type="project" value="UniProtKB-EC"/>
</dbReference>
<feature type="binding site" evidence="13">
    <location>
        <begin position="155"/>
        <end position="161"/>
    </location>
    <ligand>
        <name>NADP(+)</name>
        <dbReference type="ChEBI" id="CHEBI:58349"/>
    </ligand>
</feature>
<keyword evidence="10 17" id="KW-0560">Oxidoreductase</keyword>
<dbReference type="InterPro" id="IPR019818">
    <property type="entry name" value="IsoCit/isopropylmalate_DH_CS"/>
</dbReference>
<dbReference type="InterPro" id="IPR024084">
    <property type="entry name" value="IsoPropMal-DH-like_dom"/>
</dbReference>
<dbReference type="AlphaFoldDB" id="C1DBG6"/>
<comment type="catalytic activity">
    <reaction evidence="12">
        <text>D-threo-isocitrate + NADP(+) = 2-oxoglutarate + CO2 + NADPH</text>
        <dbReference type="Rhea" id="RHEA:19629"/>
        <dbReference type="ChEBI" id="CHEBI:15562"/>
        <dbReference type="ChEBI" id="CHEBI:16526"/>
        <dbReference type="ChEBI" id="CHEBI:16810"/>
        <dbReference type="ChEBI" id="CHEBI:57783"/>
        <dbReference type="ChEBI" id="CHEBI:58349"/>
        <dbReference type="EC" id="1.1.1.42"/>
    </reaction>
</comment>
<sequence length="232" mass="25266">MKKIRFPETSGIGIKPVSREGTERLVRKAIQYAIDNDRKSVTIVHKGNIMKFTEGGFRDWAYDLAKNEFGAQPIDGGPWCKFTNPKTGREIIVKDAIADAFLQQILLRPAEYDVIATCNLNGDYVSDALAAQVGGIGIAPGANLSDEVAMFEATHGTAPKYAGLDKVNPGSLILSAEMMLRHLGWTEAADLIISSMEKAISDKVVTYDFARLMDNAEEVSCSAFGDAMIARM</sequence>
<keyword evidence="6" id="KW-0816">Tricarboxylic acid cycle</keyword>
<feature type="binding site" evidence="13">
    <location>
        <position position="207"/>
    </location>
    <ligand>
        <name>NADP(+)</name>
        <dbReference type="ChEBI" id="CHEBI:58349"/>
    </ligand>
</feature>
<dbReference type="eggNOG" id="COG0538">
    <property type="taxonomic scope" value="Bacteria"/>
</dbReference>
<dbReference type="GO" id="GO:0051287">
    <property type="term" value="F:NAD binding"/>
    <property type="evidence" value="ECO:0007669"/>
    <property type="project" value="InterPro"/>
</dbReference>
<keyword evidence="9 13" id="KW-0521">NADP</keyword>
<evidence type="ECO:0000256" key="8">
    <source>
        <dbReference type="ARBA" id="ARBA00022842"/>
    </source>
</evidence>
<proteinExistence type="inferred from homology"/>
<evidence type="ECO:0000259" key="16">
    <source>
        <dbReference type="SMART" id="SM01329"/>
    </source>
</evidence>
<feature type="binding site" evidence="13">
    <location>
        <position position="168"/>
    </location>
    <ligand>
        <name>NADP(+)</name>
        <dbReference type="ChEBI" id="CHEBI:58349"/>
    </ligand>
</feature>
<comment type="cofactor">
    <cofactor evidence="14">
        <name>Mg(2+)</name>
        <dbReference type="ChEBI" id="CHEBI:18420"/>
    </cofactor>
    <cofactor evidence="14">
        <name>Mn(2+)</name>
        <dbReference type="ChEBI" id="CHEBI:29035"/>
    </cofactor>
    <text evidence="14">Binds 1 Mg(2+) or Mn(2+) ion per subunit.</text>
</comment>
<dbReference type="SUPFAM" id="SSF53659">
    <property type="entry name" value="Isocitrate/Isopropylmalate dehydrogenase-like"/>
    <property type="match status" value="1"/>
</dbReference>
<dbReference type="EC" id="1.1.1.42" evidence="4"/>
<keyword evidence="11 14" id="KW-0464">Manganese</keyword>
<dbReference type="GO" id="GO:0000287">
    <property type="term" value="F:magnesium ion binding"/>
    <property type="evidence" value="ECO:0007669"/>
    <property type="project" value="InterPro"/>
</dbReference>
<evidence type="ECO:0000256" key="11">
    <source>
        <dbReference type="ARBA" id="ARBA00023211"/>
    </source>
</evidence>
<evidence type="ECO:0000256" key="15">
    <source>
        <dbReference type="PIRSR" id="PIRSR604439-4"/>
    </source>
</evidence>
<protein>
    <recommendedName>
        <fullName evidence="4">isocitrate dehydrogenase (NADP(+))</fullName>
        <ecNumber evidence="4">1.1.1.42</ecNumber>
    </recommendedName>
</protein>
<dbReference type="EMBL" id="CP001154">
    <property type="protein sequence ID" value="ACO73363.1"/>
    <property type="molecule type" value="Genomic_DNA"/>
</dbReference>
<dbReference type="PANTHER" id="PTHR43504:SF1">
    <property type="entry name" value="ISOCITRATE DEHYDROGENASE [NADP]"/>
    <property type="match status" value="1"/>
</dbReference>
<dbReference type="STRING" id="557598.LHK_00368"/>
<accession>C1DBG6</accession>
<evidence type="ECO:0000256" key="10">
    <source>
        <dbReference type="ARBA" id="ARBA00023002"/>
    </source>
</evidence>
<keyword evidence="5" id="KW-0329">Glyoxylate bypass</keyword>
<keyword evidence="8 14" id="KW-0460">Magnesium</keyword>
<dbReference type="HOGENOM" id="CLU_031953_0_4_4"/>
<evidence type="ECO:0000256" key="12">
    <source>
        <dbReference type="ARBA" id="ARBA00023554"/>
    </source>
</evidence>
<feature type="binding site" evidence="13">
    <location>
        <position position="211"/>
    </location>
    <ligand>
        <name>NADP(+)</name>
        <dbReference type="ChEBI" id="CHEBI:58349"/>
    </ligand>
</feature>